<comment type="caution">
    <text evidence="1">The sequence shown here is derived from an EMBL/GenBank/DDBJ whole genome shotgun (WGS) entry which is preliminary data.</text>
</comment>
<evidence type="ECO:0000313" key="2">
    <source>
        <dbReference type="Proteomes" id="UP001558613"/>
    </source>
</evidence>
<gene>
    <name evidence="1" type="ORF">QQF64_026328</name>
</gene>
<sequence>MINQYKNKICDVPELCSFSCCFLPAVSLFLFATESLLRMFLSGITCHVARGSADNWLVTAERKRHADSFATRRHAAFRPAVGRLRSCQSPSRPAQGRCEEDKMTEVQHLLHLFSISRARDL</sequence>
<organism evidence="1 2">
    <name type="scientific">Cirrhinus molitorella</name>
    <name type="common">mud carp</name>
    <dbReference type="NCBI Taxonomy" id="172907"/>
    <lineage>
        <taxon>Eukaryota</taxon>
        <taxon>Metazoa</taxon>
        <taxon>Chordata</taxon>
        <taxon>Craniata</taxon>
        <taxon>Vertebrata</taxon>
        <taxon>Euteleostomi</taxon>
        <taxon>Actinopterygii</taxon>
        <taxon>Neopterygii</taxon>
        <taxon>Teleostei</taxon>
        <taxon>Ostariophysi</taxon>
        <taxon>Cypriniformes</taxon>
        <taxon>Cyprinidae</taxon>
        <taxon>Labeoninae</taxon>
        <taxon>Labeonini</taxon>
        <taxon>Cirrhinus</taxon>
    </lineage>
</organism>
<accession>A0ABR3N999</accession>
<evidence type="ECO:0000313" key="1">
    <source>
        <dbReference type="EMBL" id="KAL1273514.1"/>
    </source>
</evidence>
<dbReference type="Proteomes" id="UP001558613">
    <property type="component" value="Unassembled WGS sequence"/>
</dbReference>
<name>A0ABR3N999_9TELE</name>
<dbReference type="EMBL" id="JAYMGO010000005">
    <property type="protein sequence ID" value="KAL1273514.1"/>
    <property type="molecule type" value="Genomic_DNA"/>
</dbReference>
<reference evidence="1 2" key="1">
    <citation type="submission" date="2023-09" db="EMBL/GenBank/DDBJ databases">
        <authorList>
            <person name="Wang M."/>
        </authorList>
    </citation>
    <scope>NUCLEOTIDE SEQUENCE [LARGE SCALE GENOMIC DNA]</scope>
    <source>
        <strain evidence="1">GT-2023</strain>
        <tissue evidence="1">Liver</tissue>
    </source>
</reference>
<protein>
    <submittedName>
        <fullName evidence="1">Uncharacterized protein</fullName>
    </submittedName>
</protein>
<keyword evidence="2" id="KW-1185">Reference proteome</keyword>
<proteinExistence type="predicted"/>